<dbReference type="SUPFAM" id="SSF55874">
    <property type="entry name" value="ATPase domain of HSP90 chaperone/DNA topoisomerase II/histidine kinase"/>
    <property type="match status" value="1"/>
</dbReference>
<protein>
    <recommendedName>
        <fullName evidence="8">Circadian input-output histidine kinase CikA</fullName>
        <ecNumber evidence="3">2.7.13.3</ecNumber>
    </recommendedName>
</protein>
<dbReference type="SMART" id="SM00388">
    <property type="entry name" value="HisKA"/>
    <property type="match status" value="1"/>
</dbReference>
<dbReference type="InterPro" id="IPR050736">
    <property type="entry name" value="Sensor_HK_Regulatory"/>
</dbReference>
<feature type="domain" description="Histidine kinase" evidence="10">
    <location>
        <begin position="177"/>
        <end position="400"/>
    </location>
</feature>
<dbReference type="Gene3D" id="1.10.287.130">
    <property type="match status" value="1"/>
</dbReference>
<dbReference type="Pfam" id="PF00512">
    <property type="entry name" value="HisKA"/>
    <property type="match status" value="1"/>
</dbReference>
<dbReference type="PROSITE" id="PS50113">
    <property type="entry name" value="PAC"/>
    <property type="match status" value="1"/>
</dbReference>
<dbReference type="InterPro" id="IPR003661">
    <property type="entry name" value="HisK_dim/P_dom"/>
</dbReference>
<evidence type="ECO:0000313" key="12">
    <source>
        <dbReference type="EMBL" id="APM38828.1"/>
    </source>
</evidence>
<keyword evidence="4" id="KW-0597">Phosphoprotein</keyword>
<organism evidence="12 13">
    <name type="scientific">Clostridium kluyveri</name>
    <dbReference type="NCBI Taxonomy" id="1534"/>
    <lineage>
        <taxon>Bacteria</taxon>
        <taxon>Bacillati</taxon>
        <taxon>Bacillota</taxon>
        <taxon>Clostridia</taxon>
        <taxon>Eubacteriales</taxon>
        <taxon>Clostridiaceae</taxon>
        <taxon>Clostridium</taxon>
    </lineage>
</organism>
<dbReference type="EC" id="2.7.13.3" evidence="3"/>
<dbReference type="EMBL" id="CP018335">
    <property type="protein sequence ID" value="APM38828.1"/>
    <property type="molecule type" value="Genomic_DNA"/>
</dbReference>
<dbReference type="InterPro" id="IPR036097">
    <property type="entry name" value="HisK_dim/P_sf"/>
</dbReference>
<dbReference type="GO" id="GO:0000155">
    <property type="term" value="F:phosphorelay sensor kinase activity"/>
    <property type="evidence" value="ECO:0007669"/>
    <property type="project" value="InterPro"/>
</dbReference>
<dbReference type="PROSITE" id="PS50109">
    <property type="entry name" value="HIS_KIN"/>
    <property type="match status" value="1"/>
</dbReference>
<dbReference type="SUPFAM" id="SSF55785">
    <property type="entry name" value="PYP-like sensor domain (PAS domain)"/>
    <property type="match status" value="1"/>
</dbReference>
<evidence type="ECO:0000256" key="5">
    <source>
        <dbReference type="ARBA" id="ARBA00022679"/>
    </source>
</evidence>
<name>A0A1L5F727_CLOKL</name>
<comment type="similarity">
    <text evidence="2">In the N-terminal section; belongs to the phytochrome family.</text>
</comment>
<dbReference type="PRINTS" id="PR00344">
    <property type="entry name" value="BCTRLSENSOR"/>
</dbReference>
<dbReference type="InterPro" id="IPR003594">
    <property type="entry name" value="HATPase_dom"/>
</dbReference>
<dbReference type="Proteomes" id="UP000184604">
    <property type="component" value="Chromosome"/>
</dbReference>
<evidence type="ECO:0000256" key="2">
    <source>
        <dbReference type="ARBA" id="ARBA00006402"/>
    </source>
</evidence>
<dbReference type="Gene3D" id="3.30.565.10">
    <property type="entry name" value="Histidine kinase-like ATPase, C-terminal domain"/>
    <property type="match status" value="1"/>
</dbReference>
<evidence type="ECO:0000256" key="4">
    <source>
        <dbReference type="ARBA" id="ARBA00022553"/>
    </source>
</evidence>
<dbReference type="SMART" id="SM00387">
    <property type="entry name" value="HATPase_c"/>
    <property type="match status" value="1"/>
</dbReference>
<feature type="domain" description="PAC" evidence="11">
    <location>
        <begin position="96"/>
        <end position="148"/>
    </location>
</feature>
<evidence type="ECO:0000259" key="11">
    <source>
        <dbReference type="PROSITE" id="PS50113"/>
    </source>
</evidence>
<dbReference type="CDD" id="cd00130">
    <property type="entry name" value="PAS"/>
    <property type="match status" value="1"/>
</dbReference>
<gene>
    <name evidence="12" type="ORF">BS101_08710</name>
</gene>
<dbReference type="AlphaFoldDB" id="A0A1L5F727"/>
<evidence type="ECO:0000256" key="1">
    <source>
        <dbReference type="ARBA" id="ARBA00000085"/>
    </source>
</evidence>
<keyword evidence="6 12" id="KW-0418">Kinase</keyword>
<dbReference type="InterPro" id="IPR000014">
    <property type="entry name" value="PAS"/>
</dbReference>
<evidence type="ECO:0000256" key="9">
    <source>
        <dbReference type="SAM" id="Coils"/>
    </source>
</evidence>
<keyword evidence="9" id="KW-0175">Coiled coil</keyword>
<dbReference type="FunFam" id="3.30.565.10:FF:000010">
    <property type="entry name" value="Sensor histidine kinase RcsC"/>
    <property type="match status" value="1"/>
</dbReference>
<keyword evidence="7" id="KW-0902">Two-component regulatory system</keyword>
<reference evidence="12 13" key="1">
    <citation type="submission" date="2016-12" db="EMBL/GenBank/DDBJ databases">
        <title>Complete genome sequence of Clostridium kluyveri JZZ isolated from the pit mud of a Chinese flavor liquor-making factory.</title>
        <authorList>
            <person name="Wang Y."/>
        </authorList>
    </citation>
    <scope>NUCLEOTIDE SEQUENCE [LARGE SCALE GENOMIC DNA]</scope>
    <source>
        <strain evidence="12 13">JZZ</strain>
    </source>
</reference>
<evidence type="ECO:0000256" key="7">
    <source>
        <dbReference type="ARBA" id="ARBA00023012"/>
    </source>
</evidence>
<evidence type="ECO:0000313" key="13">
    <source>
        <dbReference type="Proteomes" id="UP000184604"/>
    </source>
</evidence>
<dbReference type="Pfam" id="PF00989">
    <property type="entry name" value="PAS"/>
    <property type="match status" value="1"/>
</dbReference>
<accession>A0A1L5F727</accession>
<comment type="catalytic activity">
    <reaction evidence="1">
        <text>ATP + protein L-histidine = ADP + protein N-phospho-L-histidine.</text>
        <dbReference type="EC" id="2.7.13.3"/>
    </reaction>
</comment>
<dbReference type="Gene3D" id="3.30.450.20">
    <property type="entry name" value="PAS domain"/>
    <property type="match status" value="1"/>
</dbReference>
<dbReference type="SUPFAM" id="SSF47384">
    <property type="entry name" value="Homodimeric domain of signal transducing histidine kinase"/>
    <property type="match status" value="1"/>
</dbReference>
<feature type="coiled-coil region" evidence="9">
    <location>
        <begin position="140"/>
        <end position="174"/>
    </location>
</feature>
<evidence type="ECO:0000256" key="8">
    <source>
        <dbReference type="ARBA" id="ARBA00074306"/>
    </source>
</evidence>
<keyword evidence="5" id="KW-0808">Transferase</keyword>
<dbReference type="InterPro" id="IPR005467">
    <property type="entry name" value="His_kinase_dom"/>
</dbReference>
<dbReference type="InterPro" id="IPR035965">
    <property type="entry name" value="PAS-like_dom_sf"/>
</dbReference>
<evidence type="ECO:0000256" key="3">
    <source>
        <dbReference type="ARBA" id="ARBA00012438"/>
    </source>
</evidence>
<dbReference type="GO" id="GO:0006355">
    <property type="term" value="P:regulation of DNA-templated transcription"/>
    <property type="evidence" value="ECO:0007669"/>
    <property type="project" value="InterPro"/>
</dbReference>
<sequence length="437" mass="50357">MNTLKKTNDIEQDEIIKLHKYQLEDIIQNLPDAFFVYNKEGYIVLLNAMARKLYPQLNAQKTIEEAHSCLQYYDLDNNIILPDNFPTRRAFKGKKVKNERVVIKRCHKIQIIEVNATPIFDEENNLVYVVVSHHDVSEFIKNQEEIKAQQEKLLNAEKSRNEILEEEMKSKEEFFYLMTHEFKTPISVINLALQAIDLMYKKEITENVNKYLNTIKQNVNRQLRLVNNLLDIARIDSGHLKMNKSCFSITHVIEAIVNSVQLYAKQKNVILKFNTNLSKKNIYSDEEKLERILLNLLSNALKFTPSGKSIIVTLSTKKYKNEEMISISVQDEGMGIPLDKQKTIFERFGQVDSSLSHQAEGTGLGLHLVKLLVNSLDGEILLNSTVDEGSIFTVLLPSSKSEIYYEKTVSNGTSNQFFSNDNRIIQSTAIEFSDIYF</sequence>
<dbReference type="InterPro" id="IPR000700">
    <property type="entry name" value="PAS-assoc_C"/>
</dbReference>
<dbReference type="RefSeq" id="WP_073538473.1">
    <property type="nucleotide sequence ID" value="NZ_CP018335.1"/>
</dbReference>
<dbReference type="InterPro" id="IPR013767">
    <property type="entry name" value="PAS_fold"/>
</dbReference>
<dbReference type="OrthoDB" id="9813394at2"/>
<proteinExistence type="inferred from homology"/>
<dbReference type="Pfam" id="PF02518">
    <property type="entry name" value="HATPase_c"/>
    <property type="match status" value="1"/>
</dbReference>
<dbReference type="PANTHER" id="PTHR43711">
    <property type="entry name" value="TWO-COMPONENT HISTIDINE KINASE"/>
    <property type="match status" value="1"/>
</dbReference>
<evidence type="ECO:0000256" key="6">
    <source>
        <dbReference type="ARBA" id="ARBA00022777"/>
    </source>
</evidence>
<dbReference type="CDD" id="cd00082">
    <property type="entry name" value="HisKA"/>
    <property type="match status" value="1"/>
</dbReference>
<dbReference type="InterPro" id="IPR004358">
    <property type="entry name" value="Sig_transdc_His_kin-like_C"/>
</dbReference>
<dbReference type="InterPro" id="IPR036890">
    <property type="entry name" value="HATPase_C_sf"/>
</dbReference>
<dbReference type="PANTHER" id="PTHR43711:SF26">
    <property type="entry name" value="SENSOR HISTIDINE KINASE RCSC"/>
    <property type="match status" value="1"/>
</dbReference>
<evidence type="ECO:0000259" key="10">
    <source>
        <dbReference type="PROSITE" id="PS50109"/>
    </source>
</evidence>